<gene>
    <name evidence="3" type="ORF">Poly51_27610</name>
</gene>
<dbReference type="EMBL" id="SJPW01000003">
    <property type="protein sequence ID" value="TWU56844.1"/>
    <property type="molecule type" value="Genomic_DNA"/>
</dbReference>
<feature type="compositionally biased region" description="Basic and acidic residues" evidence="1">
    <location>
        <begin position="75"/>
        <end position="84"/>
    </location>
</feature>
<accession>A0A5C6F8P4</accession>
<sequence>MPSHALDCVGGLFLKGTPLMRFSVKSLLLFTMLFGAVLMFTGCGGSDEPTVIQGDNTAIQKEQEARQQSYSEAMSKADKAGPGN</sequence>
<organism evidence="3 4">
    <name type="scientific">Rubripirellula tenax</name>
    <dbReference type="NCBI Taxonomy" id="2528015"/>
    <lineage>
        <taxon>Bacteria</taxon>
        <taxon>Pseudomonadati</taxon>
        <taxon>Planctomycetota</taxon>
        <taxon>Planctomycetia</taxon>
        <taxon>Pirellulales</taxon>
        <taxon>Pirellulaceae</taxon>
        <taxon>Rubripirellula</taxon>
    </lineage>
</organism>
<reference evidence="3 4" key="1">
    <citation type="submission" date="2019-02" db="EMBL/GenBank/DDBJ databases">
        <title>Deep-cultivation of Planctomycetes and their phenomic and genomic characterization uncovers novel biology.</title>
        <authorList>
            <person name="Wiegand S."/>
            <person name="Jogler M."/>
            <person name="Boedeker C."/>
            <person name="Pinto D."/>
            <person name="Vollmers J."/>
            <person name="Rivas-Marin E."/>
            <person name="Kohn T."/>
            <person name="Peeters S.H."/>
            <person name="Heuer A."/>
            <person name="Rast P."/>
            <person name="Oberbeckmann S."/>
            <person name="Bunk B."/>
            <person name="Jeske O."/>
            <person name="Meyerdierks A."/>
            <person name="Storesund J.E."/>
            <person name="Kallscheuer N."/>
            <person name="Luecker S."/>
            <person name="Lage O.M."/>
            <person name="Pohl T."/>
            <person name="Merkel B.J."/>
            <person name="Hornburger P."/>
            <person name="Mueller R.-W."/>
            <person name="Bruemmer F."/>
            <person name="Labrenz M."/>
            <person name="Spormann A.M."/>
            <person name="Op Den Camp H."/>
            <person name="Overmann J."/>
            <person name="Amann R."/>
            <person name="Jetten M.S.M."/>
            <person name="Mascher T."/>
            <person name="Medema M.H."/>
            <person name="Devos D.P."/>
            <person name="Kaster A.-K."/>
            <person name="Ovreas L."/>
            <person name="Rohde M."/>
            <person name="Galperin M.Y."/>
            <person name="Jogler C."/>
        </authorList>
    </citation>
    <scope>NUCLEOTIDE SEQUENCE [LARGE SCALE GENOMIC DNA]</scope>
    <source>
        <strain evidence="3 4">Poly51</strain>
    </source>
</reference>
<dbReference type="Proteomes" id="UP000318288">
    <property type="component" value="Unassembled WGS sequence"/>
</dbReference>
<comment type="caution">
    <text evidence="3">The sequence shown here is derived from an EMBL/GenBank/DDBJ whole genome shotgun (WGS) entry which is preliminary data.</text>
</comment>
<name>A0A5C6F8P4_9BACT</name>
<evidence type="ECO:0000256" key="2">
    <source>
        <dbReference type="SAM" id="Phobius"/>
    </source>
</evidence>
<feature type="transmembrane region" description="Helical" evidence="2">
    <location>
        <begin position="22"/>
        <end position="40"/>
    </location>
</feature>
<evidence type="ECO:0000313" key="4">
    <source>
        <dbReference type="Proteomes" id="UP000318288"/>
    </source>
</evidence>
<keyword evidence="2" id="KW-0812">Transmembrane</keyword>
<keyword evidence="2" id="KW-0472">Membrane</keyword>
<evidence type="ECO:0000256" key="1">
    <source>
        <dbReference type="SAM" id="MobiDB-lite"/>
    </source>
</evidence>
<evidence type="ECO:0000313" key="3">
    <source>
        <dbReference type="EMBL" id="TWU56844.1"/>
    </source>
</evidence>
<keyword evidence="2" id="KW-1133">Transmembrane helix</keyword>
<proteinExistence type="predicted"/>
<dbReference type="AlphaFoldDB" id="A0A5C6F8P4"/>
<protein>
    <submittedName>
        <fullName evidence="3">Uncharacterized protein</fullName>
    </submittedName>
</protein>
<feature type="compositionally biased region" description="Polar residues" evidence="1">
    <location>
        <begin position="61"/>
        <end position="72"/>
    </location>
</feature>
<feature type="region of interest" description="Disordered" evidence="1">
    <location>
        <begin position="61"/>
        <end position="84"/>
    </location>
</feature>
<keyword evidence="4" id="KW-1185">Reference proteome</keyword>